<dbReference type="NCBIfam" id="TIGR00254">
    <property type="entry name" value="GGDEF"/>
    <property type="match status" value="1"/>
</dbReference>
<feature type="compositionally biased region" description="Low complexity" evidence="1">
    <location>
        <begin position="292"/>
        <end position="303"/>
    </location>
</feature>
<protein>
    <submittedName>
        <fullName evidence="4">Diguanylate cyclase (GGDEF) domain-containing protein</fullName>
    </submittedName>
</protein>
<dbReference type="OrthoDB" id="9814202at2"/>
<name>A0A1N7LAH1_9RHOB</name>
<dbReference type="InterPro" id="IPR029787">
    <property type="entry name" value="Nucleotide_cyclase"/>
</dbReference>
<dbReference type="RefSeq" id="WP_083947645.1">
    <property type="nucleotide sequence ID" value="NZ_FTOM01000002.1"/>
</dbReference>
<dbReference type="Gene3D" id="3.30.70.270">
    <property type="match status" value="1"/>
</dbReference>
<reference evidence="5" key="1">
    <citation type="submission" date="2017-01" db="EMBL/GenBank/DDBJ databases">
        <authorList>
            <person name="Varghese N."/>
            <person name="Submissions S."/>
        </authorList>
    </citation>
    <scope>NUCLEOTIDE SEQUENCE [LARGE SCALE GENOMIC DNA]</scope>
    <source>
        <strain evidence="5">DSM 18714</strain>
    </source>
</reference>
<evidence type="ECO:0000259" key="2">
    <source>
        <dbReference type="PROSITE" id="PS50883"/>
    </source>
</evidence>
<evidence type="ECO:0000259" key="3">
    <source>
        <dbReference type="PROSITE" id="PS50887"/>
    </source>
</evidence>
<dbReference type="AlphaFoldDB" id="A0A1N7LAH1"/>
<dbReference type="STRING" id="407234.SAMN05421795_102750"/>
<feature type="compositionally biased region" description="Basic and acidic residues" evidence="1">
    <location>
        <begin position="21"/>
        <end position="31"/>
    </location>
</feature>
<dbReference type="Proteomes" id="UP000186098">
    <property type="component" value="Unassembled WGS sequence"/>
</dbReference>
<proteinExistence type="predicted"/>
<dbReference type="PANTHER" id="PTHR33121:SF70">
    <property type="entry name" value="SIGNALING PROTEIN YKOW"/>
    <property type="match status" value="1"/>
</dbReference>
<dbReference type="Pfam" id="PF00563">
    <property type="entry name" value="EAL"/>
    <property type="match status" value="1"/>
</dbReference>
<dbReference type="SMART" id="SM00267">
    <property type="entry name" value="GGDEF"/>
    <property type="match status" value="1"/>
</dbReference>
<dbReference type="InterPro" id="IPR000160">
    <property type="entry name" value="GGDEF_dom"/>
</dbReference>
<dbReference type="SUPFAM" id="SSF55073">
    <property type="entry name" value="Nucleotide cyclase"/>
    <property type="match status" value="1"/>
</dbReference>
<keyword evidence="5" id="KW-1185">Reference proteome</keyword>
<feature type="compositionally biased region" description="Pro residues" evidence="1">
    <location>
        <begin position="220"/>
        <end position="229"/>
    </location>
</feature>
<feature type="compositionally biased region" description="Basic and acidic residues" evidence="1">
    <location>
        <begin position="56"/>
        <end position="76"/>
    </location>
</feature>
<feature type="compositionally biased region" description="Low complexity" evidence="1">
    <location>
        <begin position="312"/>
        <end position="321"/>
    </location>
</feature>
<feature type="compositionally biased region" description="Basic and acidic residues" evidence="1">
    <location>
        <begin position="1"/>
        <end position="13"/>
    </location>
</feature>
<feature type="domain" description="EAL" evidence="2">
    <location>
        <begin position="576"/>
        <end position="831"/>
    </location>
</feature>
<dbReference type="PANTHER" id="PTHR33121">
    <property type="entry name" value="CYCLIC DI-GMP PHOSPHODIESTERASE PDEF"/>
    <property type="match status" value="1"/>
</dbReference>
<dbReference type="InterPro" id="IPR001633">
    <property type="entry name" value="EAL_dom"/>
</dbReference>
<evidence type="ECO:0000256" key="1">
    <source>
        <dbReference type="SAM" id="MobiDB-lite"/>
    </source>
</evidence>
<dbReference type="PROSITE" id="PS50883">
    <property type="entry name" value="EAL"/>
    <property type="match status" value="1"/>
</dbReference>
<dbReference type="InterPro" id="IPR035919">
    <property type="entry name" value="EAL_sf"/>
</dbReference>
<dbReference type="CDD" id="cd01948">
    <property type="entry name" value="EAL"/>
    <property type="match status" value="1"/>
</dbReference>
<dbReference type="InterPro" id="IPR050706">
    <property type="entry name" value="Cyclic-di-GMP_PDE-like"/>
</dbReference>
<sequence>MFERSKPLGRAERSGNQPDPTHVDHGQRDQDSPSANAARPDLRSPDLRSHNAGHGDNGHTDKGHAGPTHDDTDGSDARPVAPRAARGLPRRVGTPPQTHATRHKDAANDDMPATPDAPDPARDDPAHDDPARQDGAPSAAGPVTDEGGSEPRARAEDTPDDPTERLIAQALGTTPPEAGAVGQGTPPRRGHDADPAGPSFIDDPITWMMSGAPITGEGPAQPPFGPDAPPRSDADGDADGGTDDPGAPDTAETRAAPDAGSQTPADTSAAGPVSPVRRVSRARGKAREDGLAATLPPRAARPAPVAPPAAAPQPRRASSKAPGLLARLRGALARPDMMAFLPAAPLAWEWHGPEGLGLTAATALGVFVLGMRRAAPAAAPAADSPRAHPRRVVPMRPVAACINDAITGLPLRPEAVQALDDAFEQMTESGHLTAAFVIGIDGVDDIARQWGDGAIGKLLRVSGDRLKGSLREYDLVVRLEGPRLGVVLDTVRKVDLETAIQIANRMQATLEEPVSIERAFLHPTVHVGFCLMSRTPEPNGTAMLGAAETAAEEARRIGGGSVRAYTDEVRAAAQARSAQAEEAAEALEAGDVVAQFRPQISTHNGQVVGFEVVPCWMHPLRGMLTGEALTEVMQGEALSRRLTEVMFYHAFGAMRRWDRAGLDQAEVSMRLTLAELTDPQLPQRLAWEMDRFAVTPPRLRLELPEAAVAEDADEVVTHSVAALGRLGCRLDLASFGAGPASITGIRRAGIQRLRIARSFIAHVDTDPGQQAMVGAVLSVAERLRIETLAGDVASLAETAMLAQLGCDHVQGPGIARPMAPEDTIAWVERHRNKLAATPRMPRFGGNEG</sequence>
<evidence type="ECO:0000313" key="4">
    <source>
        <dbReference type="EMBL" id="SIS70761.1"/>
    </source>
</evidence>
<feature type="compositionally biased region" description="Basic and acidic residues" evidence="1">
    <location>
        <begin position="119"/>
        <end position="132"/>
    </location>
</feature>
<dbReference type="PROSITE" id="PS50887">
    <property type="entry name" value="GGDEF"/>
    <property type="match status" value="1"/>
</dbReference>
<gene>
    <name evidence="4" type="ORF">SAMN05421795_102750</name>
</gene>
<dbReference type="EMBL" id="FTOM01000002">
    <property type="protein sequence ID" value="SIS70761.1"/>
    <property type="molecule type" value="Genomic_DNA"/>
</dbReference>
<dbReference type="SMART" id="SM00052">
    <property type="entry name" value="EAL"/>
    <property type="match status" value="1"/>
</dbReference>
<feature type="region of interest" description="Disordered" evidence="1">
    <location>
        <begin position="1"/>
        <end position="321"/>
    </location>
</feature>
<dbReference type="Pfam" id="PF00990">
    <property type="entry name" value="GGDEF"/>
    <property type="match status" value="1"/>
</dbReference>
<evidence type="ECO:0000313" key="5">
    <source>
        <dbReference type="Proteomes" id="UP000186098"/>
    </source>
</evidence>
<accession>A0A1N7LAH1</accession>
<dbReference type="SUPFAM" id="SSF141868">
    <property type="entry name" value="EAL domain-like"/>
    <property type="match status" value="1"/>
</dbReference>
<dbReference type="InterPro" id="IPR043128">
    <property type="entry name" value="Rev_trsase/Diguanyl_cyclase"/>
</dbReference>
<feature type="compositionally biased region" description="Basic and acidic residues" evidence="1">
    <location>
        <begin position="40"/>
        <end position="49"/>
    </location>
</feature>
<dbReference type="GO" id="GO:0071111">
    <property type="term" value="F:cyclic-guanylate-specific phosphodiesterase activity"/>
    <property type="evidence" value="ECO:0007669"/>
    <property type="project" value="InterPro"/>
</dbReference>
<dbReference type="Gene3D" id="3.20.20.450">
    <property type="entry name" value="EAL domain"/>
    <property type="match status" value="1"/>
</dbReference>
<organism evidence="4 5">
    <name type="scientific">Phaeovulum vinaykumarii</name>
    <dbReference type="NCBI Taxonomy" id="407234"/>
    <lineage>
        <taxon>Bacteria</taxon>
        <taxon>Pseudomonadati</taxon>
        <taxon>Pseudomonadota</taxon>
        <taxon>Alphaproteobacteria</taxon>
        <taxon>Rhodobacterales</taxon>
        <taxon>Paracoccaceae</taxon>
        <taxon>Phaeovulum</taxon>
    </lineage>
</organism>
<feature type="domain" description="GGDEF" evidence="3">
    <location>
        <begin position="431"/>
        <end position="567"/>
    </location>
</feature>